<evidence type="ECO:0000313" key="1">
    <source>
        <dbReference type="EMBL" id="EST46447.1"/>
    </source>
</evidence>
<dbReference type="Proteomes" id="UP000018208">
    <property type="component" value="Unassembled WGS sequence"/>
</dbReference>
<reference evidence="2" key="2">
    <citation type="submission" date="2020-12" db="EMBL/GenBank/DDBJ databases">
        <title>New Spironucleus salmonicida genome in near-complete chromosomes.</title>
        <authorList>
            <person name="Xu F."/>
            <person name="Kurt Z."/>
            <person name="Jimenez-Gonzalez A."/>
            <person name="Astvaldsson A."/>
            <person name="Andersson J.O."/>
            <person name="Svard S.G."/>
        </authorList>
    </citation>
    <scope>NUCLEOTIDE SEQUENCE</scope>
    <source>
        <strain evidence="2">ATCC 50377</strain>
    </source>
</reference>
<dbReference type="VEuPathDB" id="GiardiaDB:SS50377_23768"/>
<evidence type="ECO:0000313" key="2">
    <source>
        <dbReference type="EMBL" id="KAH0573833.1"/>
    </source>
</evidence>
<dbReference type="EMBL" id="KI546074">
    <property type="protein sequence ID" value="EST46447.1"/>
    <property type="molecule type" value="Genomic_DNA"/>
</dbReference>
<dbReference type="Gene3D" id="6.10.140.1070">
    <property type="match status" value="1"/>
</dbReference>
<accession>V6LP41</accession>
<gene>
    <name evidence="1" type="ORF">SS50377_13531</name>
    <name evidence="2" type="ORF">SS50377_23768</name>
</gene>
<dbReference type="AlphaFoldDB" id="V6LP41"/>
<keyword evidence="3" id="KW-1185">Reference proteome</keyword>
<name>V6LP41_9EUKA</name>
<dbReference type="EMBL" id="AUWU02000004">
    <property type="protein sequence ID" value="KAH0573833.1"/>
    <property type="molecule type" value="Genomic_DNA"/>
</dbReference>
<organism evidence="1">
    <name type="scientific">Spironucleus salmonicida</name>
    <dbReference type="NCBI Taxonomy" id="348837"/>
    <lineage>
        <taxon>Eukaryota</taxon>
        <taxon>Metamonada</taxon>
        <taxon>Diplomonadida</taxon>
        <taxon>Hexamitidae</taxon>
        <taxon>Hexamitinae</taxon>
        <taxon>Spironucleus</taxon>
    </lineage>
</organism>
<reference evidence="1 2" key="1">
    <citation type="journal article" date="2014" name="PLoS Genet.">
        <title>The Genome of Spironucleus salmonicida Highlights a Fish Pathogen Adapted to Fluctuating Environments.</title>
        <authorList>
            <person name="Xu F."/>
            <person name="Jerlstrom-Hultqvist J."/>
            <person name="Einarsson E."/>
            <person name="Astvaldsson A."/>
            <person name="Svard S.G."/>
            <person name="Andersson J.O."/>
        </authorList>
    </citation>
    <scope>NUCLEOTIDE SEQUENCE</scope>
    <source>
        <strain evidence="2">ATCC 50377</strain>
    </source>
</reference>
<proteinExistence type="predicted"/>
<sequence length="202" mass="23349">MEKINAAIEKVNMEVSRTQVNKSTETHLGMLRQKLSKLNQQKQALVLQQQQKANQSQNLTLKVKSKSKVNSSCLLDLQNQFLQHGLEQRQIHQIYADKFSIDEQKKQDANVDFTQYFANYSQKDKIELLCEKVLPIILDNFQVQLKTKPLQVVKVGEILMSLRPFAATQVMQPQILELVQQCFEIEELQEFLGICKDICDVL</sequence>
<evidence type="ECO:0000313" key="3">
    <source>
        <dbReference type="Proteomes" id="UP000018208"/>
    </source>
</evidence>
<protein>
    <submittedName>
        <fullName evidence="1">Uncharacterized protein</fullName>
    </submittedName>
</protein>